<dbReference type="Gene3D" id="2.30.110.50">
    <property type="match status" value="1"/>
</dbReference>
<evidence type="ECO:0000256" key="2">
    <source>
        <dbReference type="ARBA" id="ARBA00005558"/>
    </source>
</evidence>
<evidence type="ECO:0000259" key="4">
    <source>
        <dbReference type="Pfam" id="PF04717"/>
    </source>
</evidence>
<dbReference type="Pfam" id="PF22178">
    <property type="entry name" value="Gp5_trimer_C"/>
    <property type="match status" value="1"/>
</dbReference>
<dbReference type="Gene3D" id="2.40.50.230">
    <property type="entry name" value="Gp5 N-terminal domain"/>
    <property type="match status" value="1"/>
</dbReference>
<dbReference type="EMBL" id="JACVXA010000052">
    <property type="protein sequence ID" value="MBE3639603.1"/>
    <property type="molecule type" value="Genomic_DNA"/>
</dbReference>
<dbReference type="PANTHER" id="PTHR32305">
    <property type="match status" value="1"/>
</dbReference>
<feature type="domain" description="Gp5/Type VI secretion system Vgr C-terminal trimerisation" evidence="5">
    <location>
        <begin position="485"/>
        <end position="591"/>
    </location>
</feature>
<gene>
    <name evidence="6" type="primary">tssI</name>
    <name evidence="6" type="ORF">ICN82_15490</name>
</gene>
<proteinExistence type="inferred from homology"/>
<sequence>MPAATTQPMTMTGPLGAAAIPVALVMTEALGRLSEMRLDFVHPDKGVTLADLVGRPVGVTLHRSQGPDKQFSGHVISAEALGSHQGHALYRLELRPWLWFLGRRSDCRIFQEKTALEIIREVIAEYGFSGELIDRTSETFRTRTICVQYRESDLDFVSRLMEEEGIYYFFEHETAGTRLVLADSAAAHAPVPAALPLAFRDVTTTTQSDHVYAWNEAETAPPGKVTLADFDFEKPRADLTALKAIPKGRHALKDLEIYDYPGLYAETGDGDRYAKVKMESRACEHATYAGGTNVAALTCGGTLTLERHERSAPSEDFLVTGLTHTVIAARKFDPTAASGIGAGRRILRAGGNPDEDHVDVQLRALPRSVPFRSAQVTPRPAIAGVQTAIVTGPAGEEIHTDRYGRIRIRFHWDRLGRADETATCWVRHMTPWSGRGWGMIHVPRIGQEVVVQFEEGDPDRPLVTGMLYNADTMPPWALDGAKTQSGIRTNSTKGGGGFNELMFEDRKGEEQVRLQAERDFTQIVKNDATITIGAEKKDKGDMTLTVQNNLTETVTEGNHAFTVARGDQTMEVSQGKQTETVQGNVALTVRQGNVTRDVKAGNMTTTLGAGNYALKCSAGKIAEEAMQSIEMKVGPSSIKIDPSGVTIKGPMIKIQASAMLEAKSPMTQVKGDGLLILKGGMTLIN</sequence>
<dbReference type="Gene3D" id="3.55.50.10">
    <property type="entry name" value="Baseplate protein-like domains"/>
    <property type="match status" value="1"/>
</dbReference>
<keyword evidence="7" id="KW-1185">Reference proteome</keyword>
<dbReference type="SUPFAM" id="SSF69349">
    <property type="entry name" value="Phage fibre proteins"/>
    <property type="match status" value="1"/>
</dbReference>
<evidence type="ECO:0000256" key="1">
    <source>
        <dbReference type="ARBA" id="ARBA00004613"/>
    </source>
</evidence>
<dbReference type="NCBIfam" id="TIGR01646">
    <property type="entry name" value="vgr_GE"/>
    <property type="match status" value="1"/>
</dbReference>
<evidence type="ECO:0000313" key="6">
    <source>
        <dbReference type="EMBL" id="MBE3639603.1"/>
    </source>
</evidence>
<dbReference type="Proteomes" id="UP000609121">
    <property type="component" value="Unassembled WGS sequence"/>
</dbReference>
<organism evidence="6 7">
    <name type="scientific">Mangrovicoccus algicola</name>
    <dbReference type="NCBI Taxonomy" id="2771008"/>
    <lineage>
        <taxon>Bacteria</taxon>
        <taxon>Pseudomonadati</taxon>
        <taxon>Pseudomonadota</taxon>
        <taxon>Alphaproteobacteria</taxon>
        <taxon>Rhodobacterales</taxon>
        <taxon>Paracoccaceae</taxon>
        <taxon>Mangrovicoccus</taxon>
    </lineage>
</organism>
<dbReference type="Gene3D" id="4.10.220.110">
    <property type="match status" value="1"/>
</dbReference>
<comment type="subcellular location">
    <subcellularLocation>
        <location evidence="1">Secreted</location>
    </subcellularLocation>
</comment>
<accession>A0A8J6YUP5</accession>
<evidence type="ECO:0000256" key="3">
    <source>
        <dbReference type="ARBA" id="ARBA00022525"/>
    </source>
</evidence>
<comment type="similarity">
    <text evidence="2">Belongs to the VgrG protein family.</text>
</comment>
<comment type="caution">
    <text evidence="6">The sequence shown here is derived from an EMBL/GenBank/DDBJ whole genome shotgun (WGS) entry which is preliminary data.</text>
</comment>
<dbReference type="SUPFAM" id="SSF69255">
    <property type="entry name" value="gp5 N-terminal domain-like"/>
    <property type="match status" value="1"/>
</dbReference>
<dbReference type="InterPro" id="IPR006531">
    <property type="entry name" value="Gp5/Vgr_OB"/>
</dbReference>
<reference evidence="6" key="1">
    <citation type="submission" date="2020-09" db="EMBL/GenBank/DDBJ databases">
        <title>A novel bacterium of genus Mangrovicoccus, isolated from South China Sea.</title>
        <authorList>
            <person name="Huang H."/>
            <person name="Mo K."/>
            <person name="Hu Y."/>
        </authorList>
    </citation>
    <scope>NUCLEOTIDE SEQUENCE</scope>
    <source>
        <strain evidence="6">HB182678</strain>
    </source>
</reference>
<feature type="domain" description="Gp5/Type VI secretion system Vgr protein OB-fold" evidence="4">
    <location>
        <begin position="401"/>
        <end position="468"/>
    </location>
</feature>
<dbReference type="PANTHER" id="PTHR32305:SF15">
    <property type="entry name" value="PROTEIN RHSA-RELATED"/>
    <property type="match status" value="1"/>
</dbReference>
<dbReference type="InterPro" id="IPR017847">
    <property type="entry name" value="T6SS_RhsGE_Vgr_subset"/>
</dbReference>
<evidence type="ECO:0000313" key="7">
    <source>
        <dbReference type="Proteomes" id="UP000609121"/>
    </source>
</evidence>
<keyword evidence="3" id="KW-0964">Secreted</keyword>
<dbReference type="Pfam" id="PF05954">
    <property type="entry name" value="Phage_GPD"/>
    <property type="match status" value="1"/>
</dbReference>
<dbReference type="RefSeq" id="WP_193184429.1">
    <property type="nucleotide sequence ID" value="NZ_JACVXA010000052.1"/>
</dbReference>
<dbReference type="GO" id="GO:0005576">
    <property type="term" value="C:extracellular region"/>
    <property type="evidence" value="ECO:0007669"/>
    <property type="project" value="UniProtKB-SubCell"/>
</dbReference>
<dbReference type="InterPro" id="IPR054030">
    <property type="entry name" value="Gp5_Vgr_C"/>
</dbReference>
<dbReference type="AlphaFoldDB" id="A0A8J6YUP5"/>
<protein>
    <submittedName>
        <fullName evidence="6">Type VI secretion system tip protein VgrG</fullName>
    </submittedName>
</protein>
<dbReference type="InterPro" id="IPR006533">
    <property type="entry name" value="T6SS_Vgr_RhsGE"/>
</dbReference>
<dbReference type="SUPFAM" id="SSF69279">
    <property type="entry name" value="Phage tail proteins"/>
    <property type="match status" value="2"/>
</dbReference>
<dbReference type="NCBIfam" id="TIGR03361">
    <property type="entry name" value="VI_Rhs_Vgr"/>
    <property type="match status" value="1"/>
</dbReference>
<name>A0A8J6YUP5_9RHOB</name>
<dbReference type="InterPro" id="IPR037026">
    <property type="entry name" value="Vgr_OB-fold_dom_sf"/>
</dbReference>
<evidence type="ECO:0000259" key="5">
    <source>
        <dbReference type="Pfam" id="PF22178"/>
    </source>
</evidence>
<dbReference type="Pfam" id="PF04717">
    <property type="entry name" value="Phage_base_V"/>
    <property type="match status" value="1"/>
</dbReference>
<dbReference type="InterPro" id="IPR050708">
    <property type="entry name" value="T6SS_VgrG/RHS"/>
</dbReference>